<dbReference type="Gene3D" id="2.40.170.20">
    <property type="entry name" value="TonB-dependent receptor, beta-barrel domain"/>
    <property type="match status" value="1"/>
</dbReference>
<dbReference type="EMBL" id="CP002305">
    <property type="protein sequence ID" value="ADQ17980.1"/>
    <property type="molecule type" value="Genomic_DNA"/>
</dbReference>
<evidence type="ECO:0000256" key="11">
    <source>
        <dbReference type="ARBA" id="ARBA00023136"/>
    </source>
</evidence>
<keyword evidence="20" id="KW-1185">Reference proteome</keyword>
<dbReference type="HOGENOM" id="CLU_008287_9_4_10"/>
<dbReference type="Pfam" id="PF00593">
    <property type="entry name" value="TonB_dep_Rec_b-barrel"/>
    <property type="match status" value="1"/>
</dbReference>
<reference key="1">
    <citation type="submission" date="2010-11" db="EMBL/GenBank/DDBJ databases">
        <title>The complete genome of Leadbetterella byssophila DSM 17132.</title>
        <authorList>
            <consortium name="US DOE Joint Genome Institute (JGI-PGF)"/>
            <person name="Lucas S."/>
            <person name="Copeland A."/>
            <person name="Lapidus A."/>
            <person name="Glavina del Rio T."/>
            <person name="Dalin E."/>
            <person name="Tice H."/>
            <person name="Bruce D."/>
            <person name="Goodwin L."/>
            <person name="Pitluck S."/>
            <person name="Kyrpides N."/>
            <person name="Mavromatis K."/>
            <person name="Ivanova N."/>
            <person name="Teshima H."/>
            <person name="Brettin T."/>
            <person name="Detter J.C."/>
            <person name="Han C."/>
            <person name="Tapia R."/>
            <person name="Land M."/>
            <person name="Hauser L."/>
            <person name="Markowitz V."/>
            <person name="Cheng J.-F."/>
            <person name="Hugenholtz P."/>
            <person name="Woyke T."/>
            <person name="Wu D."/>
            <person name="Tindall B."/>
            <person name="Pomrenke H.G."/>
            <person name="Brambilla E."/>
            <person name="Klenk H.-P."/>
            <person name="Eisen J.A."/>
        </authorList>
    </citation>
    <scope>NUCLEOTIDE SEQUENCE [LARGE SCALE GENOMIC DNA]</scope>
    <source>
        <strain>DSM 17132</strain>
    </source>
</reference>
<evidence type="ECO:0000256" key="2">
    <source>
        <dbReference type="ARBA" id="ARBA00009810"/>
    </source>
</evidence>
<evidence type="ECO:0000259" key="18">
    <source>
        <dbReference type="Pfam" id="PF07715"/>
    </source>
</evidence>
<evidence type="ECO:0000256" key="3">
    <source>
        <dbReference type="ARBA" id="ARBA00022448"/>
    </source>
</evidence>
<keyword evidence="3 14" id="KW-0813">Transport</keyword>
<evidence type="ECO:0000256" key="14">
    <source>
        <dbReference type="PROSITE-ProRule" id="PRU01360"/>
    </source>
</evidence>
<dbReference type="KEGG" id="lby:Lbys_2303"/>
<dbReference type="Proteomes" id="UP000007435">
    <property type="component" value="Chromosome"/>
</dbReference>
<evidence type="ECO:0000256" key="8">
    <source>
        <dbReference type="ARBA" id="ARBA00023004"/>
    </source>
</evidence>
<dbReference type="Gene3D" id="2.170.130.10">
    <property type="entry name" value="TonB-dependent receptor, plug domain"/>
    <property type="match status" value="1"/>
</dbReference>
<evidence type="ECO:0000256" key="16">
    <source>
        <dbReference type="SAM" id="SignalP"/>
    </source>
</evidence>
<dbReference type="GO" id="GO:0015344">
    <property type="term" value="F:siderophore uptake transmembrane transporter activity"/>
    <property type="evidence" value="ECO:0007669"/>
    <property type="project" value="TreeGrafter"/>
</dbReference>
<feature type="domain" description="TonB-dependent receptor-like beta-barrel" evidence="17">
    <location>
        <begin position="315"/>
        <end position="740"/>
    </location>
</feature>
<dbReference type="PANTHER" id="PTHR32552">
    <property type="entry name" value="FERRICHROME IRON RECEPTOR-RELATED"/>
    <property type="match status" value="1"/>
</dbReference>
<keyword evidence="10 15" id="KW-0798">TonB box</keyword>
<dbReference type="PROSITE" id="PS52016">
    <property type="entry name" value="TONB_DEPENDENT_REC_3"/>
    <property type="match status" value="1"/>
</dbReference>
<evidence type="ECO:0000256" key="9">
    <source>
        <dbReference type="ARBA" id="ARBA00023065"/>
    </source>
</evidence>
<evidence type="ECO:0000256" key="12">
    <source>
        <dbReference type="ARBA" id="ARBA00023170"/>
    </source>
</evidence>
<keyword evidence="13 14" id="KW-0998">Cell outer membrane</keyword>
<evidence type="ECO:0000256" key="13">
    <source>
        <dbReference type="ARBA" id="ARBA00023237"/>
    </source>
</evidence>
<evidence type="ECO:0000259" key="17">
    <source>
        <dbReference type="Pfam" id="PF00593"/>
    </source>
</evidence>
<keyword evidence="8" id="KW-0408">Iron</keyword>
<dbReference type="PANTHER" id="PTHR32552:SF68">
    <property type="entry name" value="FERRICHROME OUTER MEMBRANE TRANSPORTER_PHAGE RECEPTOR"/>
    <property type="match status" value="1"/>
</dbReference>
<dbReference type="InterPro" id="IPR036942">
    <property type="entry name" value="Beta-barrel_TonB_sf"/>
</dbReference>
<evidence type="ECO:0000256" key="7">
    <source>
        <dbReference type="ARBA" id="ARBA00022729"/>
    </source>
</evidence>
<keyword evidence="9" id="KW-0406">Ion transport</keyword>
<dbReference type="Pfam" id="PF07715">
    <property type="entry name" value="Plug"/>
    <property type="match status" value="1"/>
</dbReference>
<gene>
    <name evidence="19" type="ordered locus">Lbys_2303</name>
</gene>
<dbReference type="STRING" id="649349.Lbys_2303"/>
<dbReference type="InterPro" id="IPR039426">
    <property type="entry name" value="TonB-dep_rcpt-like"/>
</dbReference>
<dbReference type="GO" id="GO:0015891">
    <property type="term" value="P:siderophore transport"/>
    <property type="evidence" value="ECO:0007669"/>
    <property type="project" value="InterPro"/>
</dbReference>
<evidence type="ECO:0000313" key="19">
    <source>
        <dbReference type="EMBL" id="ADQ17980.1"/>
    </source>
</evidence>
<protein>
    <submittedName>
        <fullName evidence="19">TonB-dependent siderophore receptor</fullName>
    </submittedName>
</protein>
<dbReference type="AlphaFoldDB" id="E4RVT2"/>
<dbReference type="InterPro" id="IPR012910">
    <property type="entry name" value="Plug_dom"/>
</dbReference>
<name>E4RVT2_LEAB4</name>
<dbReference type="InterPro" id="IPR037066">
    <property type="entry name" value="Plug_dom_sf"/>
</dbReference>
<evidence type="ECO:0000313" key="20">
    <source>
        <dbReference type="Proteomes" id="UP000007435"/>
    </source>
</evidence>
<evidence type="ECO:0000256" key="1">
    <source>
        <dbReference type="ARBA" id="ARBA00004571"/>
    </source>
</evidence>
<accession>E4RVT2</accession>
<dbReference type="GO" id="GO:0009279">
    <property type="term" value="C:cell outer membrane"/>
    <property type="evidence" value="ECO:0007669"/>
    <property type="project" value="UniProtKB-SubCell"/>
</dbReference>
<organism evidence="19 20">
    <name type="scientific">Leadbetterella byssophila (strain DSM 17132 / JCM 16389 / KACC 11308 / NBRC 106382 / 4M15)</name>
    <dbReference type="NCBI Taxonomy" id="649349"/>
    <lineage>
        <taxon>Bacteria</taxon>
        <taxon>Pseudomonadati</taxon>
        <taxon>Bacteroidota</taxon>
        <taxon>Cytophagia</taxon>
        <taxon>Cytophagales</taxon>
        <taxon>Leadbetterellaceae</taxon>
        <taxon>Leadbetterella</taxon>
    </lineage>
</organism>
<keyword evidence="11 14" id="KW-0472">Membrane</keyword>
<reference evidence="19 20" key="2">
    <citation type="journal article" date="2011" name="Stand. Genomic Sci.">
        <title>Complete genome sequence of Leadbetterella byssophila type strain (4M15).</title>
        <authorList>
            <person name="Abt B."/>
            <person name="Teshima H."/>
            <person name="Lucas S."/>
            <person name="Lapidus A."/>
            <person name="Del Rio T.G."/>
            <person name="Nolan M."/>
            <person name="Tice H."/>
            <person name="Cheng J.F."/>
            <person name="Pitluck S."/>
            <person name="Liolios K."/>
            <person name="Pagani I."/>
            <person name="Ivanova N."/>
            <person name="Mavromatis K."/>
            <person name="Pati A."/>
            <person name="Tapia R."/>
            <person name="Han C."/>
            <person name="Goodwin L."/>
            <person name="Chen A."/>
            <person name="Palaniappan K."/>
            <person name="Land M."/>
            <person name="Hauser L."/>
            <person name="Chang Y.J."/>
            <person name="Jeffries C.D."/>
            <person name="Rohde M."/>
            <person name="Goker M."/>
            <person name="Tindall B.J."/>
            <person name="Detter J.C."/>
            <person name="Woyke T."/>
            <person name="Bristow J."/>
            <person name="Eisen J.A."/>
            <person name="Markowitz V."/>
            <person name="Hugenholtz P."/>
            <person name="Klenk H.P."/>
            <person name="Kyrpides N.C."/>
        </authorList>
    </citation>
    <scope>NUCLEOTIDE SEQUENCE [LARGE SCALE GENOMIC DNA]</scope>
    <source>
        <strain evidence="20">DSM 17132 / JCM 16389 / KACC 11308 / NBRC 106382 / 4M15</strain>
    </source>
</reference>
<dbReference type="RefSeq" id="WP_013409021.1">
    <property type="nucleotide sequence ID" value="NC_014655.1"/>
</dbReference>
<evidence type="ECO:0000256" key="6">
    <source>
        <dbReference type="ARBA" id="ARBA00022692"/>
    </source>
</evidence>
<dbReference type="NCBIfam" id="TIGR01783">
    <property type="entry name" value="TonB-siderophor"/>
    <property type="match status" value="1"/>
</dbReference>
<comment type="similarity">
    <text evidence="2 14 15">Belongs to the TonB-dependent receptor family.</text>
</comment>
<dbReference type="InterPro" id="IPR010105">
    <property type="entry name" value="TonB_sidphr_rcpt"/>
</dbReference>
<dbReference type="GO" id="GO:0038023">
    <property type="term" value="F:signaling receptor activity"/>
    <property type="evidence" value="ECO:0007669"/>
    <property type="project" value="InterPro"/>
</dbReference>
<feature type="signal peptide" evidence="16">
    <location>
        <begin position="1"/>
        <end position="19"/>
    </location>
</feature>
<sequence length="768" mass="86279">MRQIYLLTFLLWATHQVSAQQSDTLKSYTLEEVKIQAQSILNKQSTDANKMPVQYLQSPQIYNSVSRVVLEKQIATTLEDAMHNIPGVTKLWDATGRTDGGSFFTSRGFYTSTKARNGLANIASTNMDMANIERIEVIKGPSATLFGSIITSYGGVINRITKKPMFKSASTAQIAVGTQGFYRGQVDVNAPLYKTLAVRVIGAWQNQDSWQDVGNQKNYLITPSLTYMPNNRLQIDLEAEFLGSDANSGGGSHIFFLTPSTINSSIRSFLSAQGMPESSVNDIMKNAPKTFKEAFGVDKIQDVKVHYDRSYLNKDIRFKSNTASFFGTSNYILSENWRSQTSITYSNTKNDGYMGYQYLLPNYLLNFAQSIGTGTPDFGTAGHDYLARMVWSPNGNADNFEVQQNFISDHSWGTSMRNRAVFGLDYSRFKSDIVYTRFYGSLAGIPYPDLFDIVPAYAEVPNYKDFNLQNVEKSYKENTSGSLNYQYTNQTYSAYLNDLINLNEYIILNAGLRLDHFRYTTPTAGDYNQTTLSPKFGIILSPWKDKASLFGNYQNGFTNKNGVDFNNKPFKPEEAHQWEAGLKYQLFEQKLTGSISYYDIQVKDIVRTDPENPLFSIQDGTQKSKGIELEVLANPLRGWTIMAGYGYNDSKYTKSDPDVLDKRPAGSGPKNTANFWTNYTFTSGIIKGFGAGISANYASEAYAISNNTDGDLVIPAYTLLGVHITYDTRHWKAGLKINNLSDEKYWMGWTNMIPQRPRQAILTLGYKL</sequence>
<keyword evidence="6 14" id="KW-0812">Transmembrane</keyword>
<dbReference type="InterPro" id="IPR000531">
    <property type="entry name" value="Beta-barrel_TonB"/>
</dbReference>
<dbReference type="SUPFAM" id="SSF56935">
    <property type="entry name" value="Porins"/>
    <property type="match status" value="1"/>
</dbReference>
<evidence type="ECO:0000256" key="4">
    <source>
        <dbReference type="ARBA" id="ARBA00022452"/>
    </source>
</evidence>
<evidence type="ECO:0000256" key="10">
    <source>
        <dbReference type="ARBA" id="ARBA00023077"/>
    </source>
</evidence>
<keyword evidence="12 19" id="KW-0675">Receptor</keyword>
<dbReference type="OrthoDB" id="9758472at2"/>
<keyword evidence="5" id="KW-0410">Iron transport</keyword>
<feature type="domain" description="TonB-dependent receptor plug" evidence="18">
    <location>
        <begin position="57"/>
        <end position="148"/>
    </location>
</feature>
<keyword evidence="4 14" id="KW-1134">Transmembrane beta strand</keyword>
<dbReference type="CDD" id="cd01347">
    <property type="entry name" value="ligand_gated_channel"/>
    <property type="match status" value="1"/>
</dbReference>
<feature type="chain" id="PRO_5003188483" evidence="16">
    <location>
        <begin position="20"/>
        <end position="768"/>
    </location>
</feature>
<evidence type="ECO:0000256" key="5">
    <source>
        <dbReference type="ARBA" id="ARBA00022496"/>
    </source>
</evidence>
<proteinExistence type="inferred from homology"/>
<dbReference type="eggNOG" id="COG4774">
    <property type="taxonomic scope" value="Bacteria"/>
</dbReference>
<comment type="subcellular location">
    <subcellularLocation>
        <location evidence="1 14">Cell outer membrane</location>
        <topology evidence="1 14">Multi-pass membrane protein</topology>
    </subcellularLocation>
</comment>
<evidence type="ECO:0000256" key="15">
    <source>
        <dbReference type="RuleBase" id="RU003357"/>
    </source>
</evidence>
<keyword evidence="7 16" id="KW-0732">Signal</keyword>